<organism evidence="1 2">
    <name type="scientific">Albula glossodonta</name>
    <name type="common">roundjaw bonefish</name>
    <dbReference type="NCBI Taxonomy" id="121402"/>
    <lineage>
        <taxon>Eukaryota</taxon>
        <taxon>Metazoa</taxon>
        <taxon>Chordata</taxon>
        <taxon>Craniata</taxon>
        <taxon>Vertebrata</taxon>
        <taxon>Euteleostomi</taxon>
        <taxon>Actinopterygii</taxon>
        <taxon>Neopterygii</taxon>
        <taxon>Teleostei</taxon>
        <taxon>Albuliformes</taxon>
        <taxon>Albulidae</taxon>
        <taxon>Albula</taxon>
    </lineage>
</organism>
<evidence type="ECO:0000313" key="1">
    <source>
        <dbReference type="EMBL" id="KAG9336872.1"/>
    </source>
</evidence>
<gene>
    <name evidence="1" type="ORF">JZ751_003220</name>
</gene>
<proteinExistence type="predicted"/>
<name>A0A8T2NGR2_9TELE</name>
<accession>A0A8T2NGR2</accession>
<comment type="caution">
    <text evidence="1">The sequence shown here is derived from an EMBL/GenBank/DDBJ whole genome shotgun (WGS) entry which is preliminary data.</text>
</comment>
<evidence type="ECO:0000313" key="2">
    <source>
        <dbReference type="Proteomes" id="UP000824540"/>
    </source>
</evidence>
<sequence>MEPPSSEDKCEGYVEYLHCGGAVTEVLKFGARDLHHASRLHSNPRVVFLLIPGSVDKNIKNGAEESRKHVNIKMK</sequence>
<dbReference type="EMBL" id="JAFBMS010000102">
    <property type="protein sequence ID" value="KAG9336872.1"/>
    <property type="molecule type" value="Genomic_DNA"/>
</dbReference>
<dbReference type="AlphaFoldDB" id="A0A8T2NGR2"/>
<keyword evidence="2" id="KW-1185">Reference proteome</keyword>
<dbReference type="OrthoDB" id="448051at2759"/>
<protein>
    <submittedName>
        <fullName evidence="1">Uncharacterized protein</fullName>
    </submittedName>
</protein>
<dbReference type="Proteomes" id="UP000824540">
    <property type="component" value="Unassembled WGS sequence"/>
</dbReference>
<reference evidence="1" key="1">
    <citation type="thesis" date="2021" institute="BYU ScholarsArchive" country="Provo, UT, USA">
        <title>Applications of and Algorithms for Genome Assembly and Genomic Analyses with an Emphasis on Marine Teleosts.</title>
        <authorList>
            <person name="Pickett B.D."/>
        </authorList>
    </citation>
    <scope>NUCLEOTIDE SEQUENCE</scope>
    <source>
        <strain evidence="1">HI-2016</strain>
    </source>
</reference>